<dbReference type="GO" id="GO:0007411">
    <property type="term" value="P:axon guidance"/>
    <property type="evidence" value="ECO:0007669"/>
    <property type="project" value="InterPro"/>
</dbReference>
<dbReference type="AlphaFoldDB" id="W8BZD1"/>
<reference evidence="3" key="2">
    <citation type="journal article" date="2014" name="BMC Genomics">
        <title>A genomic perspective to assessing quality of mass-reared SIT flies used in Mediterranean fruit fly (Ceratitis capitata) eradication in California.</title>
        <authorList>
            <person name="Calla B."/>
            <person name="Hall B."/>
            <person name="Hou S."/>
            <person name="Geib S.M."/>
        </authorList>
    </citation>
    <scope>NUCLEOTIDE SEQUENCE</scope>
</reference>
<evidence type="ECO:0000256" key="2">
    <source>
        <dbReference type="SAM" id="Phobius"/>
    </source>
</evidence>
<keyword evidence="2" id="KW-0472">Membrane</keyword>
<name>W8BZD1_CERCA</name>
<keyword evidence="2" id="KW-1133">Transmembrane helix</keyword>
<accession>W8BZD1</accession>
<feature type="transmembrane region" description="Helical" evidence="2">
    <location>
        <begin position="131"/>
        <end position="154"/>
    </location>
</feature>
<dbReference type="EMBL" id="GAMC01011971">
    <property type="protein sequence ID" value="JAB94584.1"/>
    <property type="molecule type" value="mRNA"/>
</dbReference>
<sequence length="363" mass="40625">MAGLTHSLNYQLPHELPHLDTYAQQILENSKTLLVPATPTVPAINVSSTTSSTTNDILQRIGASLLNSIQLKKYIKIDNSPVVGSSLGGDENMDLYGMPPPPNHIAIDSTGFDSIDEMQRQLEYDKFMNEVWIGIVLTLILISMVFCFCSCFLYHQFRMWKRNYHDTITQAHNSNQECEITKLHPDLDDPVPEYTLVSGLPSYEAALELLNKTPKSCLLVHPSVFNVFHLNEKSTNNEQQQQQQHQQQQQQQLQHLTSQTQLVEVTTPLLSSAMSTAQQQEQQQQNLSSSTPTGMLLPGRAYAVLPTYEEANSQHDLLHATNVTLTTVNEKSTTTNTTTTTTMTTIHQPCAKTLSDIGEMQKI</sequence>
<reference evidence="3" key="1">
    <citation type="submission" date="2013-07" db="EMBL/GenBank/DDBJ databases">
        <authorList>
            <person name="Geib S."/>
        </authorList>
    </citation>
    <scope>NUCLEOTIDE SEQUENCE</scope>
</reference>
<dbReference type="InterPro" id="IPR031878">
    <property type="entry name" value="Commissureless"/>
</dbReference>
<dbReference type="OrthoDB" id="7858380at2759"/>
<evidence type="ECO:0000313" key="3">
    <source>
        <dbReference type="EMBL" id="JAB94584.1"/>
    </source>
</evidence>
<dbReference type="Pfam" id="PF15957">
    <property type="entry name" value="Comm"/>
    <property type="match status" value="1"/>
</dbReference>
<keyword evidence="2" id="KW-0812">Transmembrane</keyword>
<feature type="region of interest" description="Disordered" evidence="1">
    <location>
        <begin position="272"/>
        <end position="295"/>
    </location>
</feature>
<evidence type="ECO:0000256" key="1">
    <source>
        <dbReference type="SAM" id="MobiDB-lite"/>
    </source>
</evidence>
<organism evidence="3">
    <name type="scientific">Ceratitis capitata</name>
    <name type="common">Mediterranean fruit fly</name>
    <name type="synonym">Tephritis capitata</name>
    <dbReference type="NCBI Taxonomy" id="7213"/>
    <lineage>
        <taxon>Eukaryota</taxon>
        <taxon>Metazoa</taxon>
        <taxon>Ecdysozoa</taxon>
        <taxon>Arthropoda</taxon>
        <taxon>Hexapoda</taxon>
        <taxon>Insecta</taxon>
        <taxon>Pterygota</taxon>
        <taxon>Neoptera</taxon>
        <taxon>Endopterygota</taxon>
        <taxon>Diptera</taxon>
        <taxon>Brachycera</taxon>
        <taxon>Muscomorpha</taxon>
        <taxon>Tephritoidea</taxon>
        <taxon>Tephritidae</taxon>
        <taxon>Ceratitis</taxon>
        <taxon>Ceratitis</taxon>
    </lineage>
</organism>
<protein>
    <submittedName>
        <fullName evidence="3">Protein commissureless</fullName>
    </submittedName>
</protein>
<gene>
    <name evidence="3" type="primary">COMM</name>
</gene>
<proteinExistence type="evidence at transcript level"/>